<dbReference type="GeneID" id="20713097"/>
<dbReference type="Proteomes" id="UP000003786">
    <property type="component" value="Chromosome 1"/>
</dbReference>
<reference evidence="1 2" key="1">
    <citation type="journal article" date="2012" name="MBio">
        <title>Comparative genome analysis of three eukaryotic parasites with differing abilities to transform leukocytes reveals key mediators of Theileria-induced leukocyte transformation.</title>
        <authorList>
            <person name="Hayashida K."/>
            <person name="Hara Y."/>
            <person name="Abe T."/>
            <person name="Yamasaki C."/>
            <person name="Toyoda A."/>
            <person name="Kosuge T."/>
            <person name="Suzuki Y."/>
            <person name="Sato Y."/>
            <person name="Kawashima S."/>
            <person name="Katayama T."/>
            <person name="Wakaguri H."/>
            <person name="Inoue N."/>
            <person name="Homma K."/>
            <person name="Tada-Umezaki M."/>
            <person name="Yagi Y."/>
            <person name="Fujii Y."/>
            <person name="Habara T."/>
            <person name="Kanehisa M."/>
            <person name="Watanabe H."/>
            <person name="Ito K."/>
            <person name="Gojobori T."/>
            <person name="Sugawara H."/>
            <person name="Imanishi T."/>
            <person name="Weir W."/>
            <person name="Gardner M."/>
            <person name="Pain A."/>
            <person name="Shiels B."/>
            <person name="Hattori M."/>
            <person name="Nene V."/>
            <person name="Sugimoto C."/>
        </authorList>
    </citation>
    <scope>NUCLEOTIDE SEQUENCE [LARGE SCALE GENOMIC DNA]</scope>
    <source>
        <strain evidence="1 2">Shintoku</strain>
    </source>
</reference>
<dbReference type="AlphaFoldDB" id="J7MEN9"/>
<evidence type="ECO:0000313" key="2">
    <source>
        <dbReference type="Proteomes" id="UP000003786"/>
    </source>
</evidence>
<keyword evidence="2" id="KW-1185">Reference proteome</keyword>
<proteinExistence type="predicted"/>
<dbReference type="KEGG" id="tot:TOT_010000136"/>
<name>J7MEN9_THEOR</name>
<dbReference type="eggNOG" id="ENOG502TN1Z">
    <property type="taxonomic scope" value="Eukaryota"/>
</dbReference>
<evidence type="ECO:0000313" key="1">
    <source>
        <dbReference type="EMBL" id="BAM38669.1"/>
    </source>
</evidence>
<dbReference type="OMA" id="SINIHYY"/>
<accession>J7MEN9</accession>
<dbReference type="EMBL" id="AP011946">
    <property type="protein sequence ID" value="BAM38669.1"/>
    <property type="molecule type" value="Genomic_DNA"/>
</dbReference>
<protein>
    <submittedName>
        <fullName evidence="1">Uncharacterized protein</fullName>
    </submittedName>
</protein>
<sequence>MEEIKDVLSIDEKLLVIDEKLALVSQHLTKMSKSVNFSKFRNKTTGIEYSKFCSTLAFVLCSLNHGIFINHNDNTVQLKLKGMSMTNHQVSTYLNKIKSYMKQIIELQNIGKTK</sequence>
<dbReference type="OrthoDB" id="1421013at2759"/>
<gene>
    <name evidence="1" type="ORF">TOT_010000136</name>
</gene>
<dbReference type="RefSeq" id="XP_009688970.1">
    <property type="nucleotide sequence ID" value="XM_009690675.1"/>
</dbReference>
<organism evidence="1 2">
    <name type="scientific">Theileria orientalis strain Shintoku</name>
    <dbReference type="NCBI Taxonomy" id="869250"/>
    <lineage>
        <taxon>Eukaryota</taxon>
        <taxon>Sar</taxon>
        <taxon>Alveolata</taxon>
        <taxon>Apicomplexa</taxon>
        <taxon>Aconoidasida</taxon>
        <taxon>Piroplasmida</taxon>
        <taxon>Theileriidae</taxon>
        <taxon>Theileria</taxon>
    </lineage>
</organism>
<dbReference type="VEuPathDB" id="PiroplasmaDB:TOT_010000136"/>